<keyword evidence="4" id="KW-0408">Iron</keyword>
<dbReference type="Pfam" id="PF00355">
    <property type="entry name" value="Rieske"/>
    <property type="match status" value="1"/>
</dbReference>
<evidence type="ECO:0000256" key="5">
    <source>
        <dbReference type="ARBA" id="ARBA00023014"/>
    </source>
</evidence>
<accession>A0ABW3X896</accession>
<dbReference type="InterPro" id="IPR017941">
    <property type="entry name" value="Rieske_2Fe-2S"/>
</dbReference>
<dbReference type="PROSITE" id="PS00570">
    <property type="entry name" value="RING_HYDROXYL_ALPHA"/>
    <property type="match status" value="1"/>
</dbReference>
<dbReference type="SUPFAM" id="SSF50022">
    <property type="entry name" value="ISP domain"/>
    <property type="match status" value="1"/>
</dbReference>
<dbReference type="InterPro" id="IPR045623">
    <property type="entry name" value="LigXa_C"/>
</dbReference>
<evidence type="ECO:0000313" key="7">
    <source>
        <dbReference type="EMBL" id="MFD1305592.1"/>
    </source>
</evidence>
<protein>
    <submittedName>
        <fullName evidence="7">Rieske 2Fe-2S domain-containing protein</fullName>
    </submittedName>
</protein>
<dbReference type="SUPFAM" id="SSF55961">
    <property type="entry name" value="Bet v1-like"/>
    <property type="match status" value="1"/>
</dbReference>
<keyword evidence="5" id="KW-0411">Iron-sulfur</keyword>
<keyword evidence="2" id="KW-0479">Metal-binding</keyword>
<evidence type="ECO:0000256" key="2">
    <source>
        <dbReference type="ARBA" id="ARBA00022723"/>
    </source>
</evidence>
<dbReference type="EMBL" id="JBHTMM010000006">
    <property type="protein sequence ID" value="MFD1305592.1"/>
    <property type="molecule type" value="Genomic_DNA"/>
</dbReference>
<comment type="caution">
    <text evidence="7">The sequence shown here is derived from an EMBL/GenBank/DDBJ whole genome shotgun (WGS) entry which is preliminary data.</text>
</comment>
<reference evidence="8" key="1">
    <citation type="journal article" date="2019" name="Int. J. Syst. Evol. Microbiol.">
        <title>The Global Catalogue of Microorganisms (GCM) 10K type strain sequencing project: providing services to taxonomists for standard genome sequencing and annotation.</title>
        <authorList>
            <consortium name="The Broad Institute Genomics Platform"/>
            <consortium name="The Broad Institute Genome Sequencing Center for Infectious Disease"/>
            <person name="Wu L."/>
            <person name="Ma J."/>
        </authorList>
    </citation>
    <scope>NUCLEOTIDE SEQUENCE [LARGE SCALE GENOMIC DNA]</scope>
    <source>
        <strain evidence="8">CGMCC 4.7020</strain>
    </source>
</reference>
<dbReference type="PROSITE" id="PS51296">
    <property type="entry name" value="RIESKE"/>
    <property type="match status" value="1"/>
</dbReference>
<dbReference type="Pfam" id="PF19301">
    <property type="entry name" value="LigXa_C"/>
    <property type="match status" value="1"/>
</dbReference>
<evidence type="ECO:0000256" key="4">
    <source>
        <dbReference type="ARBA" id="ARBA00023004"/>
    </source>
</evidence>
<proteinExistence type="predicted"/>
<dbReference type="PANTHER" id="PTHR21266">
    <property type="entry name" value="IRON-SULFUR DOMAIN CONTAINING PROTEIN"/>
    <property type="match status" value="1"/>
</dbReference>
<evidence type="ECO:0000259" key="6">
    <source>
        <dbReference type="PROSITE" id="PS51296"/>
    </source>
</evidence>
<dbReference type="Gene3D" id="2.102.10.10">
    <property type="entry name" value="Rieske [2Fe-2S] iron-sulphur domain"/>
    <property type="match status" value="1"/>
</dbReference>
<dbReference type="CDD" id="cd03479">
    <property type="entry name" value="Rieske_RO_Alpha_PhDO_like"/>
    <property type="match status" value="1"/>
</dbReference>
<name>A0ABW3X896_9ACTN</name>
<keyword evidence="8" id="KW-1185">Reference proteome</keyword>
<gene>
    <name evidence="7" type="ORF">ACFQ5X_07005</name>
</gene>
<dbReference type="InterPro" id="IPR036922">
    <property type="entry name" value="Rieske_2Fe-2S_sf"/>
</dbReference>
<keyword evidence="1" id="KW-0001">2Fe-2S</keyword>
<evidence type="ECO:0000256" key="3">
    <source>
        <dbReference type="ARBA" id="ARBA00023002"/>
    </source>
</evidence>
<dbReference type="PANTHER" id="PTHR21266:SF59">
    <property type="entry name" value="BLR4922 PROTEIN"/>
    <property type="match status" value="1"/>
</dbReference>
<organism evidence="7 8">
    <name type="scientific">Streptomyces kaempferi</name>
    <dbReference type="NCBI Taxonomy" id="333725"/>
    <lineage>
        <taxon>Bacteria</taxon>
        <taxon>Bacillati</taxon>
        <taxon>Actinomycetota</taxon>
        <taxon>Actinomycetes</taxon>
        <taxon>Kitasatosporales</taxon>
        <taxon>Streptomycetaceae</taxon>
        <taxon>Streptomyces</taxon>
    </lineage>
</organism>
<sequence>MLTAEENEILTRVGPQTPMGRMMRRFWLPICTSAQLPEADGDPLRMSLLGEPFVVFRDTDGQVGVLEELCMHRGVSLALGRVEQGGIRCLYHGWKFGADGTILDTPNHCNARFRERMKAPAFLVREAGGLVWAYIGPKGRQPEFPHYAFMDGPSEHGAVIRLNTPVNYLQLFEGGVDSSHVGILHSNQANPTWMNDEFTAREDEDFNPGALASGDNAPTLDIEDTAFGFHYVAKRQGPPAADGNPATSIRVTPAILPVTRIIPAPAFQFFVFEVPQSDTVTSTYIIAHGPKPIDRAEIIRIMGLKEPFWNDEDCDFRADWANRLGQDRSRMKDNWTGFDGIEQEDAVLAMSMGPILDRTREHMVAADRAVIHLRARLLESVRRHEEGEAPIAHGLDLADVRSLPDTVIAQDDRWQDLVPGNLRTGRTAMTDKARP</sequence>
<dbReference type="InterPro" id="IPR050584">
    <property type="entry name" value="Cholesterol_7-desaturase"/>
</dbReference>
<keyword evidence="3" id="KW-0560">Oxidoreductase</keyword>
<evidence type="ECO:0000256" key="1">
    <source>
        <dbReference type="ARBA" id="ARBA00022714"/>
    </source>
</evidence>
<dbReference type="Proteomes" id="UP001597058">
    <property type="component" value="Unassembled WGS sequence"/>
</dbReference>
<evidence type="ECO:0000313" key="8">
    <source>
        <dbReference type="Proteomes" id="UP001597058"/>
    </source>
</evidence>
<dbReference type="InterPro" id="IPR015881">
    <property type="entry name" value="ARHD_Rieske_2Fe_2S"/>
</dbReference>
<feature type="domain" description="Rieske" evidence="6">
    <location>
        <begin position="27"/>
        <end position="133"/>
    </location>
</feature>
<dbReference type="RefSeq" id="WP_329525725.1">
    <property type="nucleotide sequence ID" value="NZ_JBHSKH010000026.1"/>
</dbReference>